<dbReference type="Proteomes" id="UP000198856">
    <property type="component" value="Unassembled WGS sequence"/>
</dbReference>
<dbReference type="EMBL" id="FNFC01000006">
    <property type="protein sequence ID" value="SDJ63834.1"/>
    <property type="molecule type" value="Genomic_DNA"/>
</dbReference>
<organism evidence="1 2">
    <name type="scientific">Halovenus aranensis</name>
    <dbReference type="NCBI Taxonomy" id="890420"/>
    <lineage>
        <taxon>Archaea</taxon>
        <taxon>Methanobacteriati</taxon>
        <taxon>Methanobacteriota</taxon>
        <taxon>Stenosarchaea group</taxon>
        <taxon>Halobacteria</taxon>
        <taxon>Halobacteriales</taxon>
        <taxon>Haloarculaceae</taxon>
        <taxon>Halovenus</taxon>
    </lineage>
</organism>
<sequence length="50" mass="5493">MADDEAHCSESISMTNPMSAEAFDCGTVIRPTTSRNQLRVVLYSILSMNV</sequence>
<gene>
    <name evidence="1" type="ORF">SAMN05216226_106147</name>
</gene>
<reference evidence="1 2" key="1">
    <citation type="submission" date="2016-10" db="EMBL/GenBank/DDBJ databases">
        <authorList>
            <person name="de Groot N.N."/>
        </authorList>
    </citation>
    <scope>NUCLEOTIDE SEQUENCE [LARGE SCALE GENOMIC DNA]</scope>
    <source>
        <strain evidence="1 2">IBRC-M10015</strain>
    </source>
</reference>
<keyword evidence="2" id="KW-1185">Reference proteome</keyword>
<dbReference type="STRING" id="890420.SAMN05216226_106147"/>
<proteinExistence type="predicted"/>
<dbReference type="AlphaFoldDB" id="A0A1G8VD41"/>
<protein>
    <submittedName>
        <fullName evidence="1">Uncharacterized protein</fullName>
    </submittedName>
</protein>
<name>A0A1G8VD41_9EURY</name>
<accession>A0A1G8VD41</accession>
<evidence type="ECO:0000313" key="1">
    <source>
        <dbReference type="EMBL" id="SDJ63834.1"/>
    </source>
</evidence>
<evidence type="ECO:0000313" key="2">
    <source>
        <dbReference type="Proteomes" id="UP000198856"/>
    </source>
</evidence>